<evidence type="ECO:0000256" key="1">
    <source>
        <dbReference type="ARBA" id="ARBA00006525"/>
    </source>
</evidence>
<dbReference type="PANTHER" id="PTHR43022:SF1">
    <property type="entry name" value="PROTEIN SMF"/>
    <property type="match status" value="1"/>
</dbReference>
<comment type="similarity">
    <text evidence="1">Belongs to the DprA/Smf family.</text>
</comment>
<gene>
    <name evidence="5" type="primary">dprA</name>
    <name evidence="5" type="ORF">GPA22_02455</name>
</gene>
<dbReference type="Pfam" id="PF17782">
    <property type="entry name" value="WHD_DprA"/>
    <property type="match status" value="1"/>
</dbReference>
<evidence type="ECO:0000259" key="4">
    <source>
        <dbReference type="Pfam" id="PF17782"/>
    </source>
</evidence>
<accession>A0ABX1PV78</accession>
<feature type="region of interest" description="Disordered" evidence="2">
    <location>
        <begin position="297"/>
        <end position="318"/>
    </location>
</feature>
<dbReference type="InterPro" id="IPR003488">
    <property type="entry name" value="DprA"/>
</dbReference>
<evidence type="ECO:0000313" key="5">
    <source>
        <dbReference type="EMBL" id="NMG42597.1"/>
    </source>
</evidence>
<dbReference type="InterPro" id="IPR041614">
    <property type="entry name" value="DprA_WH"/>
</dbReference>
<evidence type="ECO:0000256" key="2">
    <source>
        <dbReference type="SAM" id="MobiDB-lite"/>
    </source>
</evidence>
<dbReference type="PANTHER" id="PTHR43022">
    <property type="entry name" value="PROTEIN SMF"/>
    <property type="match status" value="1"/>
</dbReference>
<reference evidence="5 6" key="1">
    <citation type="submission" date="2019-12" db="EMBL/GenBank/DDBJ databases">
        <title>Comparative genomics gives insights into the taxonomy of the Azoarcus-Aromatoleum group and reveals separate origins of nif in the plant-associated Azoarcus and non-plant-associated Aromatoleum sub-groups.</title>
        <authorList>
            <person name="Lafos M."/>
            <person name="Maluk M."/>
            <person name="Batista M."/>
            <person name="Junghare M."/>
            <person name="Carmona M."/>
            <person name="Faoro H."/>
            <person name="Cruz L.M."/>
            <person name="Battistoni F."/>
            <person name="De Souza E."/>
            <person name="Pedrosa F."/>
            <person name="Chen W.-M."/>
            <person name="Poole P.S."/>
            <person name="Dixon R.A."/>
            <person name="James E.K."/>
        </authorList>
    </citation>
    <scope>NUCLEOTIDE SEQUENCE [LARGE SCALE GENOMIC DNA]</scope>
    <source>
        <strain evidence="5 6">Td21</strain>
    </source>
</reference>
<dbReference type="Proteomes" id="UP000623795">
    <property type="component" value="Unassembled WGS sequence"/>
</dbReference>
<feature type="domain" description="Smf/DprA SLOG" evidence="3">
    <location>
        <begin position="78"/>
        <end position="287"/>
    </location>
</feature>
<dbReference type="EMBL" id="WTVN01000002">
    <property type="protein sequence ID" value="NMG42597.1"/>
    <property type="molecule type" value="Genomic_DNA"/>
</dbReference>
<dbReference type="InterPro" id="IPR010994">
    <property type="entry name" value="RuvA_2-like"/>
</dbReference>
<dbReference type="RefSeq" id="WP_169254512.1">
    <property type="nucleotide sequence ID" value="NZ_WTVN01000002.1"/>
</dbReference>
<sequence length="389" mass="39997">MEDDLAAWLRLTLLPGIGPERQRSLLAAFGLPARIFAAGRSAITAVVGAETADLLLAAPEQARIDAALAWAGEPGNHILTLADAAYPRGLLEIPDPPVLLYVKGDPALLASPALAIVGARSATPGGVANARAFAESLAAAGLTIVSGLALGIDAAAHQGALAQENGRTVAVIGTGADRVYPARHQSLAREIVRQGAIVSELPLGTPALPHNFPRRNRLIAGLSRGVLVVEAAVGSGSLITARLATDCGREVFAIPGSIHSPLARGCHRLIRDGAKLVETAADVLDELAWGRPAAAPAAVPPRARGTARGRSHAAGAASQALFTAPEPEPETDLPPQHATVLAALGHDPLDIDSLAARSGLTLDALYAILLTLELDGRVSRLPGGRFQRH</sequence>
<dbReference type="SUPFAM" id="SSF102405">
    <property type="entry name" value="MCP/YpsA-like"/>
    <property type="match status" value="1"/>
</dbReference>
<organism evidence="5 6">
    <name type="scientific">Aromatoleum toluvorans</name>
    <dbReference type="NCBI Taxonomy" id="92002"/>
    <lineage>
        <taxon>Bacteria</taxon>
        <taxon>Pseudomonadati</taxon>
        <taxon>Pseudomonadota</taxon>
        <taxon>Betaproteobacteria</taxon>
        <taxon>Rhodocyclales</taxon>
        <taxon>Rhodocyclaceae</taxon>
        <taxon>Aromatoleum</taxon>
    </lineage>
</organism>
<protein>
    <submittedName>
        <fullName evidence="5">DNA-protecting protein DprA</fullName>
    </submittedName>
</protein>
<dbReference type="SUPFAM" id="SSF47781">
    <property type="entry name" value="RuvA domain 2-like"/>
    <property type="match status" value="1"/>
</dbReference>
<dbReference type="InterPro" id="IPR036388">
    <property type="entry name" value="WH-like_DNA-bd_sf"/>
</dbReference>
<evidence type="ECO:0000259" key="3">
    <source>
        <dbReference type="Pfam" id="PF02481"/>
    </source>
</evidence>
<feature type="domain" description="DprA winged helix" evidence="4">
    <location>
        <begin position="325"/>
        <end position="384"/>
    </location>
</feature>
<comment type="caution">
    <text evidence="5">The sequence shown here is derived from an EMBL/GenBank/DDBJ whole genome shotgun (WGS) entry which is preliminary data.</text>
</comment>
<dbReference type="InterPro" id="IPR057666">
    <property type="entry name" value="DrpA_SLOG"/>
</dbReference>
<dbReference type="Gene3D" id="1.10.10.10">
    <property type="entry name" value="Winged helix-like DNA-binding domain superfamily/Winged helix DNA-binding domain"/>
    <property type="match status" value="1"/>
</dbReference>
<dbReference type="NCBIfam" id="TIGR00732">
    <property type="entry name" value="dprA"/>
    <property type="match status" value="1"/>
</dbReference>
<evidence type="ECO:0000313" key="6">
    <source>
        <dbReference type="Proteomes" id="UP000623795"/>
    </source>
</evidence>
<dbReference type="Gene3D" id="3.40.50.450">
    <property type="match status" value="1"/>
</dbReference>
<dbReference type="Pfam" id="PF02481">
    <property type="entry name" value="DNA_processg_A"/>
    <property type="match status" value="1"/>
</dbReference>
<keyword evidence="6" id="KW-1185">Reference proteome</keyword>
<proteinExistence type="inferred from homology"/>
<name>A0ABX1PV78_9RHOO</name>